<name>A0A855ITR2_9VIBR</name>
<dbReference type="AlphaFoldDB" id="A0A855ITR2"/>
<evidence type="ECO:0000313" key="1">
    <source>
        <dbReference type="EMBL" id="PMM61271.1"/>
    </source>
</evidence>
<comment type="caution">
    <text evidence="1">The sequence shown here is derived from an EMBL/GenBank/DDBJ whole genome shotgun (WGS) entry which is preliminary data.</text>
</comment>
<evidence type="ECO:0000313" key="2">
    <source>
        <dbReference type="Proteomes" id="UP000235554"/>
    </source>
</evidence>
<proteinExistence type="predicted"/>
<dbReference type="EMBL" id="MCZJ01000008">
    <property type="protein sequence ID" value="PMM61271.1"/>
    <property type="molecule type" value="Genomic_DNA"/>
</dbReference>
<dbReference type="RefSeq" id="WP_102554747.1">
    <property type="nucleotide sequence ID" value="NZ_MCZJ01000008.1"/>
</dbReference>
<organism evidence="1 2">
    <name type="scientific">Vibrio lentus</name>
    <dbReference type="NCBI Taxonomy" id="136468"/>
    <lineage>
        <taxon>Bacteria</taxon>
        <taxon>Pseudomonadati</taxon>
        <taxon>Pseudomonadota</taxon>
        <taxon>Gammaproteobacteria</taxon>
        <taxon>Vibrionales</taxon>
        <taxon>Vibrionaceae</taxon>
        <taxon>Vibrio</taxon>
    </lineage>
</organism>
<reference evidence="2" key="1">
    <citation type="submission" date="2016-07" db="EMBL/GenBank/DDBJ databases">
        <title>Nontailed viruses are major unrecognized killers of bacteria in the ocean.</title>
        <authorList>
            <person name="Kauffman K."/>
            <person name="Hussain F."/>
            <person name="Yang J."/>
            <person name="Arevalo P."/>
            <person name="Brown J."/>
            <person name="Cutler M."/>
            <person name="Kelly L."/>
            <person name="Polz M.F."/>
        </authorList>
    </citation>
    <scope>NUCLEOTIDE SEQUENCE [LARGE SCALE GENOMIC DNA]</scope>
    <source>
        <strain evidence="2">10N.261.48.A1</strain>
    </source>
</reference>
<accession>A0A855ITR2</accession>
<protein>
    <submittedName>
        <fullName evidence="1">Uncharacterized protein</fullName>
    </submittedName>
</protein>
<gene>
    <name evidence="1" type="ORF">BCT50_20825</name>
</gene>
<dbReference type="Proteomes" id="UP000235554">
    <property type="component" value="Unassembled WGS sequence"/>
</dbReference>
<sequence>MKPNIVSKVLNKHFQGSYQAMGDLFGVSSQAVRKWEVAGEFPAKNGRTQQAHELTSFSYKVLTPSAFKSSLSFKSRLAEFSKTA</sequence>